<comment type="similarity">
    <text evidence="1 4">Belongs to the UreD family.</text>
</comment>
<keyword evidence="4" id="KW-0963">Cytoplasm</keyword>
<dbReference type="Pfam" id="PF01774">
    <property type="entry name" value="UreD"/>
    <property type="match status" value="1"/>
</dbReference>
<name>A0ABV3TGI4_9GAMM</name>
<dbReference type="Proteomes" id="UP001556709">
    <property type="component" value="Unassembled WGS sequence"/>
</dbReference>
<evidence type="ECO:0000313" key="6">
    <source>
        <dbReference type="Proteomes" id="UP001556709"/>
    </source>
</evidence>
<sequence>MAARADLIAPAERYHPRWRAHLALRYARCGAVTGLTERRHEGPLRIQRPFHPEGDPCHTYVLHPPGGVVGGDQLKVDLTVDPNAWAVVTSPGATKFYRSLGDEAVLEQRLGVAPGGTLEWFPQEQIAFAGAIASSTTRIDLQPGARCLAWELNCLGRPAGGYPFDQGCFRQRMAVWRDGVPLLLEHARLRGGTPTLTGQWGLGGAQAMATLIAAPADKALLTMLREALAHLPGEWAATLVDDLLVLRWRGAGALQAYALRLEAWRALRPVLLGRPICVPRIWNT</sequence>
<accession>A0ABV3TGI4</accession>
<keyword evidence="6" id="KW-1185">Reference proteome</keyword>
<comment type="subcellular location">
    <subcellularLocation>
        <location evidence="4">Cytoplasm</location>
    </subcellularLocation>
</comment>
<dbReference type="HAMAP" id="MF_01384">
    <property type="entry name" value="UreD"/>
    <property type="match status" value="1"/>
</dbReference>
<proteinExistence type="inferred from homology"/>
<keyword evidence="3 4" id="KW-0143">Chaperone</keyword>
<dbReference type="InterPro" id="IPR002669">
    <property type="entry name" value="UreD"/>
</dbReference>
<reference evidence="5 6" key="1">
    <citation type="submission" date="2024-02" db="EMBL/GenBank/DDBJ databases">
        <title>New especies of Spiribacter isolated from saline water.</title>
        <authorList>
            <person name="Leon M.J."/>
            <person name="De La Haba R."/>
            <person name="Sanchez-Porro C."/>
            <person name="Ventosa A."/>
        </authorList>
    </citation>
    <scope>NUCLEOTIDE SEQUENCE [LARGE SCALE GENOMIC DNA]</scope>
    <source>
        <strain evidence="6">ag22IC6-390</strain>
    </source>
</reference>
<protein>
    <recommendedName>
        <fullName evidence="4">Urease accessory protein UreD</fullName>
    </recommendedName>
</protein>
<comment type="subunit">
    <text evidence="4">UreD, UreF and UreG form a complex that acts as a GTP-hydrolysis-dependent molecular chaperone, activating the urease apoprotein by helping to assemble the nickel containing metallocenter of UreC. The UreE protein probably delivers the nickel.</text>
</comment>
<evidence type="ECO:0000313" key="5">
    <source>
        <dbReference type="EMBL" id="MEX0469805.1"/>
    </source>
</evidence>
<evidence type="ECO:0000256" key="1">
    <source>
        <dbReference type="ARBA" id="ARBA00007177"/>
    </source>
</evidence>
<keyword evidence="2 4" id="KW-0996">Nickel insertion</keyword>
<evidence type="ECO:0000256" key="3">
    <source>
        <dbReference type="ARBA" id="ARBA00023186"/>
    </source>
</evidence>
<dbReference type="RefSeq" id="WP_367959521.1">
    <property type="nucleotide sequence ID" value="NZ_JBAKFK010000004.1"/>
</dbReference>
<evidence type="ECO:0000256" key="4">
    <source>
        <dbReference type="HAMAP-Rule" id="MF_01384"/>
    </source>
</evidence>
<dbReference type="EMBL" id="JBAKFM010000004">
    <property type="protein sequence ID" value="MEX0469805.1"/>
    <property type="molecule type" value="Genomic_DNA"/>
</dbReference>
<dbReference type="PANTHER" id="PTHR33643:SF1">
    <property type="entry name" value="UREASE ACCESSORY PROTEIN D"/>
    <property type="match status" value="1"/>
</dbReference>
<dbReference type="PANTHER" id="PTHR33643">
    <property type="entry name" value="UREASE ACCESSORY PROTEIN D"/>
    <property type="match status" value="1"/>
</dbReference>
<comment type="caution">
    <text evidence="5">The sequence shown here is derived from an EMBL/GenBank/DDBJ whole genome shotgun (WGS) entry which is preliminary data.</text>
</comment>
<organism evidence="5 6">
    <name type="scientific">Spiribacter pallidus</name>
    <dbReference type="NCBI Taxonomy" id="1987936"/>
    <lineage>
        <taxon>Bacteria</taxon>
        <taxon>Pseudomonadati</taxon>
        <taxon>Pseudomonadota</taxon>
        <taxon>Gammaproteobacteria</taxon>
        <taxon>Chromatiales</taxon>
        <taxon>Ectothiorhodospiraceae</taxon>
        <taxon>Spiribacter</taxon>
    </lineage>
</organism>
<gene>
    <name evidence="4" type="primary">ureD</name>
    <name evidence="5" type="ORF">V6X73_08705</name>
</gene>
<evidence type="ECO:0000256" key="2">
    <source>
        <dbReference type="ARBA" id="ARBA00022988"/>
    </source>
</evidence>
<comment type="function">
    <text evidence="4">Required for maturation of urease via the functional incorporation of the urease nickel metallocenter.</text>
</comment>